<keyword evidence="2" id="KW-1185">Reference proteome</keyword>
<protein>
    <submittedName>
        <fullName evidence="1">Uncharacterized protein</fullName>
    </submittedName>
</protein>
<name>A0ABD2WN91_9HYME</name>
<gene>
    <name evidence="1" type="ORF">TKK_011455</name>
</gene>
<evidence type="ECO:0000313" key="2">
    <source>
        <dbReference type="Proteomes" id="UP001627154"/>
    </source>
</evidence>
<proteinExistence type="predicted"/>
<reference evidence="1 2" key="1">
    <citation type="journal article" date="2024" name="bioRxiv">
        <title>A reference genome for Trichogramma kaykai: A tiny desert-dwelling parasitoid wasp with competing sex-ratio distorters.</title>
        <authorList>
            <person name="Culotta J."/>
            <person name="Lindsey A.R."/>
        </authorList>
    </citation>
    <scope>NUCLEOTIDE SEQUENCE [LARGE SCALE GENOMIC DNA]</scope>
    <source>
        <strain evidence="1 2">KSX58</strain>
    </source>
</reference>
<sequence>MKNSAPVVLLPPLKSPPLPLRLAIRTGYTCSRTGATMNILNFDSPISESSSVKISIQKQDEDIWRELNALKSEIKSLKSIIETDKKENKSKFLSIEKKISSRDAFATISDPCEIQITGLPIWDDDEDVLKNHIFTIFRVCGRPEYYSCIRSINYSSSVSSIRYGRANLTRSVVLKMCSKDVRNALINSSSLLHGLTLDDIFGIDSKESIRLSAVWPFETLRIYRKAKDVAAMRRGKNGRARARKIVEGTLVSLQSANLAFSTICLALDCIRPSIGRLSECEALRI</sequence>
<accession>A0ABD2WN91</accession>
<dbReference type="EMBL" id="JBJJXI010000092">
    <property type="protein sequence ID" value="KAL3394450.1"/>
    <property type="molecule type" value="Genomic_DNA"/>
</dbReference>
<dbReference type="Proteomes" id="UP001627154">
    <property type="component" value="Unassembled WGS sequence"/>
</dbReference>
<evidence type="ECO:0000313" key="1">
    <source>
        <dbReference type="EMBL" id="KAL3394450.1"/>
    </source>
</evidence>
<dbReference type="AlphaFoldDB" id="A0ABD2WN91"/>
<comment type="caution">
    <text evidence="1">The sequence shown here is derived from an EMBL/GenBank/DDBJ whole genome shotgun (WGS) entry which is preliminary data.</text>
</comment>
<organism evidence="1 2">
    <name type="scientific">Trichogramma kaykai</name>
    <dbReference type="NCBI Taxonomy" id="54128"/>
    <lineage>
        <taxon>Eukaryota</taxon>
        <taxon>Metazoa</taxon>
        <taxon>Ecdysozoa</taxon>
        <taxon>Arthropoda</taxon>
        <taxon>Hexapoda</taxon>
        <taxon>Insecta</taxon>
        <taxon>Pterygota</taxon>
        <taxon>Neoptera</taxon>
        <taxon>Endopterygota</taxon>
        <taxon>Hymenoptera</taxon>
        <taxon>Apocrita</taxon>
        <taxon>Proctotrupomorpha</taxon>
        <taxon>Chalcidoidea</taxon>
        <taxon>Trichogrammatidae</taxon>
        <taxon>Trichogramma</taxon>
    </lineage>
</organism>